<dbReference type="GO" id="GO:0006355">
    <property type="term" value="P:regulation of DNA-templated transcription"/>
    <property type="evidence" value="ECO:0007669"/>
    <property type="project" value="TreeGrafter"/>
</dbReference>
<dbReference type="Pfam" id="PF02954">
    <property type="entry name" value="HTH_8"/>
    <property type="match status" value="1"/>
</dbReference>
<accession>A0A248LL62</accession>
<feature type="domain" description="Response regulatory" evidence="7">
    <location>
        <begin position="3"/>
        <end position="119"/>
    </location>
</feature>
<dbReference type="SMART" id="SM00448">
    <property type="entry name" value="REC"/>
    <property type="match status" value="1"/>
</dbReference>
<dbReference type="GO" id="GO:0032993">
    <property type="term" value="C:protein-DNA complex"/>
    <property type="evidence" value="ECO:0007669"/>
    <property type="project" value="TreeGrafter"/>
</dbReference>
<sequence>MPTLLLIDDDPVFLTMLARSLKRRGWDSLSAHDEAEALSLLAAPPAGIDGVLLDLNLAGYSGLRLIGPVREALPTVPVVVLTGYASIATAVDAIKLGATQYLAKPADTAAILAALAARAPETGQAPPPEQTMSLKRLSWEHVQRVLAEHDGNISATARALHMHRRTLQRMLQKRPVQN</sequence>
<dbReference type="Pfam" id="PF00072">
    <property type="entry name" value="Response_reg"/>
    <property type="match status" value="1"/>
</dbReference>
<name>A0A248LL62_9NEIS</name>
<evidence type="ECO:0000313" key="9">
    <source>
        <dbReference type="Proteomes" id="UP000197424"/>
    </source>
</evidence>
<keyword evidence="1 6" id="KW-0597">Phosphoprotein</keyword>
<dbReference type="GO" id="GO:0000156">
    <property type="term" value="F:phosphorelay response regulator activity"/>
    <property type="evidence" value="ECO:0007669"/>
    <property type="project" value="TreeGrafter"/>
</dbReference>
<evidence type="ECO:0000256" key="2">
    <source>
        <dbReference type="ARBA" id="ARBA00023012"/>
    </source>
</evidence>
<keyword evidence="3" id="KW-0805">Transcription regulation</keyword>
<protein>
    <submittedName>
        <fullName evidence="8">Chemotaxis protein CheY</fullName>
    </submittedName>
</protein>
<dbReference type="Gene3D" id="1.10.10.60">
    <property type="entry name" value="Homeodomain-like"/>
    <property type="match status" value="1"/>
</dbReference>
<evidence type="ECO:0000256" key="6">
    <source>
        <dbReference type="PROSITE-ProRule" id="PRU00169"/>
    </source>
</evidence>
<reference evidence="9" key="1">
    <citation type="submission" date="2017-06" db="EMBL/GenBank/DDBJ databases">
        <title>Whole genome sequence of Laribacter hongkongensis LHGZ1.</title>
        <authorList>
            <person name="Chen D."/>
            <person name="Wu H."/>
            <person name="Chen J."/>
        </authorList>
    </citation>
    <scope>NUCLEOTIDE SEQUENCE [LARGE SCALE GENOMIC DNA]</scope>
    <source>
        <strain evidence="9">LHGZ1</strain>
    </source>
</reference>
<feature type="modified residue" description="4-aspartylphosphate" evidence="6">
    <location>
        <position position="54"/>
    </location>
</feature>
<proteinExistence type="predicted"/>
<gene>
    <name evidence="8" type="primary">cheY</name>
    <name evidence="8" type="ORF">LHGZ1_2571</name>
</gene>
<evidence type="ECO:0000256" key="5">
    <source>
        <dbReference type="ARBA" id="ARBA00023163"/>
    </source>
</evidence>
<dbReference type="InterPro" id="IPR039420">
    <property type="entry name" value="WalR-like"/>
</dbReference>
<dbReference type="InterPro" id="IPR002197">
    <property type="entry name" value="HTH_Fis"/>
</dbReference>
<evidence type="ECO:0000313" key="8">
    <source>
        <dbReference type="EMBL" id="ASJ25402.1"/>
    </source>
</evidence>
<keyword evidence="4" id="KW-0238">DNA-binding</keyword>
<dbReference type="OrthoDB" id="9802426at2"/>
<dbReference type="GO" id="GO:0005829">
    <property type="term" value="C:cytosol"/>
    <property type="evidence" value="ECO:0007669"/>
    <property type="project" value="TreeGrafter"/>
</dbReference>
<keyword evidence="2" id="KW-0902">Two-component regulatory system</keyword>
<dbReference type="PANTHER" id="PTHR48111:SF1">
    <property type="entry name" value="TWO-COMPONENT RESPONSE REGULATOR ORR33"/>
    <property type="match status" value="1"/>
</dbReference>
<evidence type="ECO:0000256" key="1">
    <source>
        <dbReference type="ARBA" id="ARBA00022553"/>
    </source>
</evidence>
<dbReference type="PANTHER" id="PTHR48111">
    <property type="entry name" value="REGULATOR OF RPOS"/>
    <property type="match status" value="1"/>
</dbReference>
<evidence type="ECO:0000256" key="4">
    <source>
        <dbReference type="ARBA" id="ARBA00023125"/>
    </source>
</evidence>
<organism evidence="8 9">
    <name type="scientific">Laribacter hongkongensis</name>
    <dbReference type="NCBI Taxonomy" id="168471"/>
    <lineage>
        <taxon>Bacteria</taxon>
        <taxon>Pseudomonadati</taxon>
        <taxon>Pseudomonadota</taxon>
        <taxon>Betaproteobacteria</taxon>
        <taxon>Neisseriales</taxon>
        <taxon>Aquaspirillaceae</taxon>
        <taxon>Laribacter</taxon>
    </lineage>
</organism>
<dbReference type="RefSeq" id="WP_088861280.1">
    <property type="nucleotide sequence ID" value="NZ_CP022115.1"/>
</dbReference>
<dbReference type="GO" id="GO:0000976">
    <property type="term" value="F:transcription cis-regulatory region binding"/>
    <property type="evidence" value="ECO:0007669"/>
    <property type="project" value="TreeGrafter"/>
</dbReference>
<dbReference type="InterPro" id="IPR011006">
    <property type="entry name" value="CheY-like_superfamily"/>
</dbReference>
<dbReference type="PROSITE" id="PS50110">
    <property type="entry name" value="RESPONSE_REGULATORY"/>
    <property type="match status" value="1"/>
</dbReference>
<dbReference type="Proteomes" id="UP000197424">
    <property type="component" value="Chromosome"/>
</dbReference>
<dbReference type="InterPro" id="IPR001789">
    <property type="entry name" value="Sig_transdc_resp-reg_receiver"/>
</dbReference>
<dbReference type="SUPFAM" id="SSF52172">
    <property type="entry name" value="CheY-like"/>
    <property type="match status" value="1"/>
</dbReference>
<evidence type="ECO:0000256" key="3">
    <source>
        <dbReference type="ARBA" id="ARBA00023015"/>
    </source>
</evidence>
<keyword evidence="5" id="KW-0804">Transcription</keyword>
<dbReference type="EMBL" id="CP022115">
    <property type="protein sequence ID" value="ASJ25402.1"/>
    <property type="molecule type" value="Genomic_DNA"/>
</dbReference>
<evidence type="ECO:0000259" key="7">
    <source>
        <dbReference type="PROSITE" id="PS50110"/>
    </source>
</evidence>
<dbReference type="Gene3D" id="3.40.50.2300">
    <property type="match status" value="1"/>
</dbReference>
<dbReference type="FunFam" id="1.10.10.60:FF:000036">
    <property type="entry name" value="Two-component system response regulator"/>
    <property type="match status" value="1"/>
</dbReference>
<dbReference type="AlphaFoldDB" id="A0A248LL62"/>